<dbReference type="GO" id="GO:0035513">
    <property type="term" value="P:oxidative RNA demethylation"/>
    <property type="evidence" value="ECO:0007669"/>
    <property type="project" value="TreeGrafter"/>
</dbReference>
<dbReference type="InterPro" id="IPR005123">
    <property type="entry name" value="Oxoglu/Fe-dep_dioxygenase_dom"/>
</dbReference>
<keyword evidence="9" id="KW-1185">Reference proteome</keyword>
<dbReference type="GO" id="GO:0005737">
    <property type="term" value="C:cytoplasm"/>
    <property type="evidence" value="ECO:0007669"/>
    <property type="project" value="TreeGrafter"/>
</dbReference>
<dbReference type="InterPro" id="IPR004574">
    <property type="entry name" value="Alkb"/>
</dbReference>
<dbReference type="Proteomes" id="UP000642488">
    <property type="component" value="Unassembled WGS sequence"/>
</dbReference>
<feature type="binding site" evidence="5">
    <location>
        <position position="58"/>
    </location>
    <ligand>
        <name>substrate</name>
    </ligand>
</feature>
<protein>
    <submittedName>
        <fullName evidence="8">Alpha-ketoglutarate-dependent dioxygenase AlkB</fullName>
    </submittedName>
</protein>
<evidence type="ECO:0000256" key="6">
    <source>
        <dbReference type="PIRSR" id="PIRSR604574-2"/>
    </source>
</evidence>
<evidence type="ECO:0000259" key="7">
    <source>
        <dbReference type="PROSITE" id="PS51471"/>
    </source>
</evidence>
<dbReference type="AlphaFoldDB" id="A0A934M8N4"/>
<keyword evidence="2 8" id="KW-0223">Dioxygenase</keyword>
<dbReference type="GO" id="GO:0035516">
    <property type="term" value="F:broad specificity oxidative DNA demethylase activity"/>
    <property type="evidence" value="ECO:0007669"/>
    <property type="project" value="TreeGrafter"/>
</dbReference>
<dbReference type="PANTHER" id="PTHR16557:SF2">
    <property type="entry name" value="NUCLEIC ACID DIOXYGENASE ALKBH1"/>
    <property type="match status" value="1"/>
</dbReference>
<dbReference type="EMBL" id="JAEKPD010000001">
    <property type="protein sequence ID" value="MBJ3761597.1"/>
    <property type="molecule type" value="Genomic_DNA"/>
</dbReference>
<evidence type="ECO:0000256" key="3">
    <source>
        <dbReference type="ARBA" id="ARBA00023002"/>
    </source>
</evidence>
<dbReference type="Pfam" id="PF13532">
    <property type="entry name" value="2OG-FeII_Oxy_2"/>
    <property type="match status" value="1"/>
</dbReference>
<feature type="binding site" evidence="6">
    <location>
        <position position="117"/>
    </location>
    <ligand>
        <name>Fe cation</name>
        <dbReference type="ChEBI" id="CHEBI:24875"/>
        <note>catalytic</note>
    </ligand>
</feature>
<organism evidence="8 9">
    <name type="scientific">Palleronia pontilimi</name>
    <dbReference type="NCBI Taxonomy" id="1964209"/>
    <lineage>
        <taxon>Bacteria</taxon>
        <taxon>Pseudomonadati</taxon>
        <taxon>Pseudomonadota</taxon>
        <taxon>Alphaproteobacteria</taxon>
        <taxon>Rhodobacterales</taxon>
        <taxon>Roseobacteraceae</taxon>
        <taxon>Palleronia</taxon>
    </lineage>
</organism>
<dbReference type="InterPro" id="IPR037151">
    <property type="entry name" value="AlkB-like_sf"/>
</dbReference>
<dbReference type="GO" id="GO:0035515">
    <property type="term" value="F:oxidative RNA demethylase activity"/>
    <property type="evidence" value="ECO:0007669"/>
    <property type="project" value="TreeGrafter"/>
</dbReference>
<feature type="binding site" evidence="6">
    <location>
        <position position="171"/>
    </location>
    <ligand>
        <name>Fe cation</name>
        <dbReference type="ChEBI" id="CHEBI:24875"/>
        <note>catalytic</note>
    </ligand>
</feature>
<evidence type="ECO:0000256" key="4">
    <source>
        <dbReference type="ARBA" id="ARBA00023004"/>
    </source>
</evidence>
<evidence type="ECO:0000256" key="1">
    <source>
        <dbReference type="ARBA" id="ARBA00022723"/>
    </source>
</evidence>
<comment type="cofactor">
    <cofactor evidence="6">
        <name>Fe(2+)</name>
        <dbReference type="ChEBI" id="CHEBI:29033"/>
    </cofactor>
    <text evidence="6">Binds 1 Fe(2+) ion per subunit.</text>
</comment>
<evidence type="ECO:0000256" key="5">
    <source>
        <dbReference type="PIRSR" id="PIRSR604574-1"/>
    </source>
</evidence>
<keyword evidence="1 6" id="KW-0479">Metal-binding</keyword>
<evidence type="ECO:0000313" key="9">
    <source>
        <dbReference type="Proteomes" id="UP000642488"/>
    </source>
</evidence>
<keyword evidence="3" id="KW-0560">Oxidoreductase</keyword>
<dbReference type="SUPFAM" id="SSF51197">
    <property type="entry name" value="Clavaminate synthase-like"/>
    <property type="match status" value="1"/>
</dbReference>
<sequence>MIDLGGIKVHPSHLARDAQAALLDDLRDVIRAAPLFQPETQRGAKMSVRMTSAGDLGWISDRRGYRYEPRHPAGGDWPTIPAALLDIWRDVSGSDVQPDTCLVNFYGEGARMGMHQDRDEASLEHPVVSLSLGDQALFRVGGTARGGKTQSLWLSSGDVAVMGGAARLVYHGIDRIRFGSSDLLPQGGRINVTLRVAGR</sequence>
<evidence type="ECO:0000313" key="8">
    <source>
        <dbReference type="EMBL" id="MBJ3761597.1"/>
    </source>
</evidence>
<accession>A0A934M8N4</accession>
<dbReference type="InterPro" id="IPR027450">
    <property type="entry name" value="AlkB-like"/>
</dbReference>
<proteinExistence type="predicted"/>
<feature type="domain" description="Fe2OG dioxygenase" evidence="7">
    <location>
        <begin position="97"/>
        <end position="198"/>
    </location>
</feature>
<feature type="binding site" evidence="5">
    <location>
        <begin position="104"/>
        <end position="106"/>
    </location>
    <ligand>
        <name>2-oxoglutarate</name>
        <dbReference type="ChEBI" id="CHEBI:16810"/>
    </ligand>
</feature>
<feature type="binding site" evidence="5">
    <location>
        <begin position="65"/>
        <end position="67"/>
    </location>
    <ligand>
        <name>substrate</name>
    </ligand>
</feature>
<feature type="binding site" evidence="5">
    <location>
        <position position="145"/>
    </location>
    <ligand>
        <name>substrate</name>
    </ligand>
</feature>
<feature type="binding site" evidence="6">
    <location>
        <position position="115"/>
    </location>
    <ligand>
        <name>Fe cation</name>
        <dbReference type="ChEBI" id="CHEBI:24875"/>
        <note>catalytic</note>
    </ligand>
</feature>
<name>A0A934M8N4_9RHOB</name>
<dbReference type="PROSITE" id="PS51471">
    <property type="entry name" value="FE2OG_OXY"/>
    <property type="match status" value="1"/>
</dbReference>
<gene>
    <name evidence="8" type="ORF">ILP92_02385</name>
</gene>
<comment type="caution">
    <text evidence="8">The sequence shown here is derived from an EMBL/GenBank/DDBJ whole genome shotgun (WGS) entry which is preliminary data.</text>
</comment>
<evidence type="ECO:0000256" key="2">
    <source>
        <dbReference type="ARBA" id="ARBA00022964"/>
    </source>
</evidence>
<dbReference type="GO" id="GO:0008198">
    <property type="term" value="F:ferrous iron binding"/>
    <property type="evidence" value="ECO:0007669"/>
    <property type="project" value="TreeGrafter"/>
</dbReference>
<reference evidence="8" key="1">
    <citation type="submission" date="2020-12" db="EMBL/GenBank/DDBJ databases">
        <title>Bacterial taxonomy.</title>
        <authorList>
            <person name="Pan X."/>
        </authorList>
    </citation>
    <scope>NUCLEOTIDE SEQUENCE</scope>
    <source>
        <strain evidence="8">KCTC 52957</strain>
    </source>
</reference>
<dbReference type="PANTHER" id="PTHR16557">
    <property type="entry name" value="ALKYLATED DNA REPAIR PROTEIN ALKB-RELATED"/>
    <property type="match status" value="1"/>
</dbReference>
<dbReference type="Gene3D" id="2.60.120.590">
    <property type="entry name" value="Alpha-ketoglutarate-dependent dioxygenase AlkB-like"/>
    <property type="match status" value="1"/>
</dbReference>
<dbReference type="RefSeq" id="WP_198914746.1">
    <property type="nucleotide sequence ID" value="NZ_JAEKPD010000001.1"/>
</dbReference>
<keyword evidence="4 6" id="KW-0408">Iron</keyword>
<feature type="binding site" evidence="5">
    <location>
        <begin position="189"/>
        <end position="195"/>
    </location>
    <ligand>
        <name>2-oxoglutarate</name>
        <dbReference type="ChEBI" id="CHEBI:16810"/>
    </ligand>
</feature>
<feature type="binding site" evidence="5">
    <location>
        <position position="119"/>
    </location>
    <ligand>
        <name>substrate</name>
    </ligand>
</feature>